<dbReference type="InterPro" id="IPR012787">
    <property type="entry name" value="TF_PcaQ"/>
</dbReference>
<evidence type="ECO:0000256" key="1">
    <source>
        <dbReference type="ARBA" id="ARBA00009437"/>
    </source>
</evidence>
<dbReference type="Pfam" id="PF00126">
    <property type="entry name" value="HTH_1"/>
    <property type="match status" value="1"/>
</dbReference>
<dbReference type="InterPro" id="IPR036388">
    <property type="entry name" value="WH-like_DNA-bd_sf"/>
</dbReference>
<dbReference type="Gene3D" id="1.10.10.10">
    <property type="entry name" value="Winged helix-like DNA-binding domain superfamily/Winged helix DNA-binding domain"/>
    <property type="match status" value="1"/>
</dbReference>
<protein>
    <submittedName>
        <fullName evidence="6">Pca operon transcription factor PcaQ</fullName>
    </submittedName>
</protein>
<reference evidence="7" key="1">
    <citation type="submission" date="2023-07" db="EMBL/GenBank/DDBJ databases">
        <title>Paracoccus sp. MBLB3053 whole genome sequence.</title>
        <authorList>
            <person name="Hwang C.Y."/>
            <person name="Cho E.-S."/>
            <person name="Seo M.-J."/>
        </authorList>
    </citation>
    <scope>NUCLEOTIDE SEQUENCE [LARGE SCALE GENOMIC DNA]</scope>
    <source>
        <strain evidence="7">MBLB3053</strain>
    </source>
</reference>
<evidence type="ECO:0000313" key="6">
    <source>
        <dbReference type="EMBL" id="MDS9469485.1"/>
    </source>
</evidence>
<keyword evidence="7" id="KW-1185">Reference proteome</keyword>
<evidence type="ECO:0000256" key="3">
    <source>
        <dbReference type="ARBA" id="ARBA00023125"/>
    </source>
</evidence>
<keyword evidence="3" id="KW-0238">DNA-binding</keyword>
<dbReference type="PROSITE" id="PS50931">
    <property type="entry name" value="HTH_LYSR"/>
    <property type="match status" value="1"/>
</dbReference>
<dbReference type="PRINTS" id="PR00039">
    <property type="entry name" value="HTHLYSR"/>
</dbReference>
<dbReference type="InterPro" id="IPR005119">
    <property type="entry name" value="LysR_subst-bd"/>
</dbReference>
<organism evidence="6 7">
    <name type="scientific">Paracoccus aurantius</name>
    <dbReference type="NCBI Taxonomy" id="3073814"/>
    <lineage>
        <taxon>Bacteria</taxon>
        <taxon>Pseudomonadati</taxon>
        <taxon>Pseudomonadota</taxon>
        <taxon>Alphaproteobacteria</taxon>
        <taxon>Rhodobacterales</taxon>
        <taxon>Paracoccaceae</taxon>
        <taxon>Paracoccus</taxon>
    </lineage>
</organism>
<feature type="domain" description="HTH lysR-type" evidence="5">
    <location>
        <begin position="5"/>
        <end position="62"/>
    </location>
</feature>
<evidence type="ECO:0000313" key="7">
    <source>
        <dbReference type="Proteomes" id="UP001269144"/>
    </source>
</evidence>
<dbReference type="InterPro" id="IPR050950">
    <property type="entry name" value="HTH-type_LysR_regulators"/>
</dbReference>
<dbReference type="Pfam" id="PF03466">
    <property type="entry name" value="LysR_substrate"/>
    <property type="match status" value="1"/>
</dbReference>
<dbReference type="InterPro" id="IPR000847">
    <property type="entry name" value="LysR_HTH_N"/>
</dbReference>
<gene>
    <name evidence="6" type="primary">pcaQ</name>
    <name evidence="6" type="ORF">RGQ15_18120</name>
</gene>
<dbReference type="RefSeq" id="WP_311162123.1">
    <property type="nucleotide sequence ID" value="NZ_JAVQLW010000003.1"/>
</dbReference>
<dbReference type="Proteomes" id="UP001269144">
    <property type="component" value="Unassembled WGS sequence"/>
</dbReference>
<name>A0ABU2HYA9_9RHOB</name>
<dbReference type="SUPFAM" id="SSF46785">
    <property type="entry name" value="Winged helix' DNA-binding domain"/>
    <property type="match status" value="1"/>
</dbReference>
<accession>A0ABU2HYA9</accession>
<keyword evidence="2" id="KW-0805">Transcription regulation</keyword>
<dbReference type="Gene3D" id="3.40.190.10">
    <property type="entry name" value="Periplasmic binding protein-like II"/>
    <property type="match status" value="2"/>
</dbReference>
<comment type="similarity">
    <text evidence="1">Belongs to the LysR transcriptional regulatory family.</text>
</comment>
<evidence type="ECO:0000259" key="5">
    <source>
        <dbReference type="PROSITE" id="PS50931"/>
    </source>
</evidence>
<evidence type="ECO:0000256" key="2">
    <source>
        <dbReference type="ARBA" id="ARBA00023015"/>
    </source>
</evidence>
<dbReference type="PANTHER" id="PTHR30419:SF8">
    <property type="entry name" value="NITROGEN ASSIMILATION TRANSCRIPTIONAL ACTIVATOR-RELATED"/>
    <property type="match status" value="1"/>
</dbReference>
<proteinExistence type="inferred from homology"/>
<sequence length="307" mass="33385">MDRRIKIRHLQAFVEIVRGRSLKRAAETLHLTQPAISRSLSELEDIVGAELLTRGRGGIALTAQGELFHSFANASLASLEQGLAGLQAFGEDTGSRLNVGALPSVAARLLPPVVDEIAAVAPSMRLRIIDGPHHHLTRLLHDGELDAVIGRLGEPETMHGLSFTQLYMEDVAIVVRPGHPILQSPALARIVDWPVIYPPSTAAIRPLVRRMLVAEGVPLPRNRIETVSVCFGRAKTRDSDAIWIISTGVVAREIAAGELVRLPVETRTTRGAVGLMLRAGEVESSEQRLFIQALERVIRRLRAAGEA</sequence>
<dbReference type="PANTHER" id="PTHR30419">
    <property type="entry name" value="HTH-TYPE TRANSCRIPTIONAL REGULATOR YBHD"/>
    <property type="match status" value="1"/>
</dbReference>
<evidence type="ECO:0000256" key="4">
    <source>
        <dbReference type="ARBA" id="ARBA00023163"/>
    </source>
</evidence>
<dbReference type="EMBL" id="JAVQLW010000003">
    <property type="protein sequence ID" value="MDS9469485.1"/>
    <property type="molecule type" value="Genomic_DNA"/>
</dbReference>
<dbReference type="NCBIfam" id="TIGR02424">
    <property type="entry name" value="TF_pcaQ"/>
    <property type="match status" value="1"/>
</dbReference>
<keyword evidence="4" id="KW-0804">Transcription</keyword>
<comment type="caution">
    <text evidence="6">The sequence shown here is derived from an EMBL/GenBank/DDBJ whole genome shotgun (WGS) entry which is preliminary data.</text>
</comment>
<dbReference type="SUPFAM" id="SSF53850">
    <property type="entry name" value="Periplasmic binding protein-like II"/>
    <property type="match status" value="1"/>
</dbReference>
<dbReference type="InterPro" id="IPR036390">
    <property type="entry name" value="WH_DNA-bd_sf"/>
</dbReference>